<evidence type="ECO:0000259" key="9">
    <source>
        <dbReference type="Pfam" id="PF12862"/>
    </source>
</evidence>
<evidence type="ECO:0000256" key="2">
    <source>
        <dbReference type="ARBA" id="ARBA00016066"/>
    </source>
</evidence>
<dbReference type="Proteomes" id="UP001196413">
    <property type="component" value="Unassembled WGS sequence"/>
</dbReference>
<proteinExistence type="inferred from homology"/>
<dbReference type="SUPFAM" id="SSF48452">
    <property type="entry name" value="TPR-like"/>
    <property type="match status" value="1"/>
</dbReference>
<reference evidence="10" key="1">
    <citation type="submission" date="2021-06" db="EMBL/GenBank/DDBJ databases">
        <title>Parelaphostrongylus tenuis whole genome reference sequence.</title>
        <authorList>
            <person name="Garwood T.J."/>
            <person name="Larsen P.A."/>
            <person name="Fountain-Jones N.M."/>
            <person name="Garbe J.R."/>
            <person name="Macchietto M.G."/>
            <person name="Kania S.A."/>
            <person name="Gerhold R.W."/>
            <person name="Richards J.E."/>
            <person name="Wolf T.M."/>
        </authorList>
    </citation>
    <scope>NUCLEOTIDE SEQUENCE</scope>
    <source>
        <strain evidence="10">MNPRO001-30</strain>
        <tissue evidence="10">Meninges</tissue>
    </source>
</reference>
<dbReference type="InterPro" id="IPR026000">
    <property type="entry name" value="Apc5_dom"/>
</dbReference>
<dbReference type="PANTHER" id="PTHR12830">
    <property type="entry name" value="ANAPHASE-PROMOTING COMPLEX SUBUNIT 5"/>
    <property type="match status" value="1"/>
</dbReference>
<sequence length="808" mass="90349">MANPYADWTQRQDHIVIPLSTRVNLDDLFGDVHYNVACERITPCKLAIFVLIQSLDELHVDVQPFLPSEHCSILAALYGLIEYGDISYLEVKRIAHWLNRVVRKGIYKDFVEHINTHIDGDDVGVECDVILLYRPNAVNFLCSRSYLGMWLKKLCAEWYHLTNQQIFDYNKKFLQWIHAADSPAACRVDTDIRPEARGGPAFSAALDVIWNIINQIYEPVVVPFEIESSVRARKWIANQMHLLQVCPSAAFPDTEIMDWCKIIRKNHADIVQVHLLEMLCHIRAMNLDAALQSLRSYFDYSVFRLSDSVVTANVHGARLGALDQRPFRFCSLLQARLCRIFGDREAASLLLCECVQQAQNHDVACLRMAMVELAALEAMPPSNAHFNTSADENSSGTVITSDSLLRMIDRTSATDAPTEADGHRDASTNESQQLFDQMHALASLMTAITAARQCKSPKIVEVGVERALRCSSGSETGSRCRLISDAAMATASSIRLKHGFAKAARSIATALVDTNYPDGTAPRHETDAHAIAGVNIVYASAMVGEWEHAFHILQRLKSVFTPDINWQSAQYVQLCDSIISFDCAILRGQFDKCVPILEDIEIMDSAEAALRRALLMAVQGETAGACNLLETLYTRYETPSTVVVHLRLRLQLAMLLSAQGRYSAALEMLQGVREEATSVQHCNIAAMALRRIGVVQMLSGDYESAITSLTECKKDINRYCSVLEKAVLSIALAKASSHCNGGRETLRLLNKARVHCRQAGAVLFEKFVLQQMALYYHEHGNVDERDDIAAEFAEMDERYVGLFDWNLV</sequence>
<protein>
    <recommendedName>
        <fullName evidence="2">Anaphase-promoting complex subunit 5</fullName>
    </recommendedName>
    <alternativeName>
        <fullName evidence="7">Cyclosome subunit 5</fullName>
    </alternativeName>
</protein>
<dbReference type="GO" id="GO:0005680">
    <property type="term" value="C:anaphase-promoting complex"/>
    <property type="evidence" value="ECO:0007669"/>
    <property type="project" value="InterPro"/>
</dbReference>
<evidence type="ECO:0000256" key="3">
    <source>
        <dbReference type="ARBA" id="ARBA00022618"/>
    </source>
</evidence>
<accession>A0AAD5QZB8</accession>
<evidence type="ECO:0000256" key="7">
    <source>
        <dbReference type="ARBA" id="ARBA00031069"/>
    </source>
</evidence>
<dbReference type="GO" id="GO:0051301">
    <property type="term" value="P:cell division"/>
    <property type="evidence" value="ECO:0007669"/>
    <property type="project" value="UniProtKB-KW"/>
</dbReference>
<comment type="similarity">
    <text evidence="1">Belongs to the APC5 family.</text>
</comment>
<evidence type="ECO:0000256" key="4">
    <source>
        <dbReference type="ARBA" id="ARBA00022776"/>
    </source>
</evidence>
<feature type="domain" description="Anaphase-promoting complex subunit 5" evidence="9">
    <location>
        <begin position="274"/>
        <end position="376"/>
    </location>
</feature>
<organism evidence="10 11">
    <name type="scientific">Parelaphostrongylus tenuis</name>
    <name type="common">Meningeal worm</name>
    <dbReference type="NCBI Taxonomy" id="148309"/>
    <lineage>
        <taxon>Eukaryota</taxon>
        <taxon>Metazoa</taxon>
        <taxon>Ecdysozoa</taxon>
        <taxon>Nematoda</taxon>
        <taxon>Chromadorea</taxon>
        <taxon>Rhabditida</taxon>
        <taxon>Rhabditina</taxon>
        <taxon>Rhabditomorpha</taxon>
        <taxon>Strongyloidea</taxon>
        <taxon>Metastrongylidae</taxon>
        <taxon>Parelaphostrongylus</taxon>
    </lineage>
</organism>
<evidence type="ECO:0000256" key="1">
    <source>
        <dbReference type="ARBA" id="ARBA00007450"/>
    </source>
</evidence>
<comment type="function">
    <text evidence="8">Component of the anaphase promoting complex/cyclosome (APC/C), a cell cycle-regulated E3 ubiquitin ligase that controls progression through mitosis and the G1 phase of the cell cycle. The APC/C complex acts by mediating ubiquitination and subsequent degradation of target proteins: it mainly mediates the formation of 'Lys-11'-linked polyubiquitin chains and, to a lower extent, the formation of 'Lys-48'- and 'Lys-63'-linked polyubiquitin chains. The APC/C complex catalyzes assembly of branched 'Lys-11'-/'Lys-48'-linked branched ubiquitin chains on target proteins.</text>
</comment>
<keyword evidence="5" id="KW-0833">Ubl conjugation pathway</keyword>
<dbReference type="Pfam" id="PF12862">
    <property type="entry name" value="ANAPC5"/>
    <property type="match status" value="1"/>
</dbReference>
<dbReference type="Gene3D" id="1.25.40.10">
    <property type="entry name" value="Tetratricopeptide repeat domain"/>
    <property type="match status" value="1"/>
</dbReference>
<dbReference type="InterPro" id="IPR011990">
    <property type="entry name" value="TPR-like_helical_dom_sf"/>
</dbReference>
<keyword evidence="11" id="KW-1185">Reference proteome</keyword>
<dbReference type="EMBL" id="JAHQIW010005581">
    <property type="protein sequence ID" value="KAJ1366554.1"/>
    <property type="molecule type" value="Genomic_DNA"/>
</dbReference>
<keyword evidence="6" id="KW-0131">Cell cycle</keyword>
<dbReference type="GO" id="GO:0045842">
    <property type="term" value="P:positive regulation of mitotic metaphase/anaphase transition"/>
    <property type="evidence" value="ECO:0007669"/>
    <property type="project" value="TreeGrafter"/>
</dbReference>
<evidence type="ECO:0000256" key="6">
    <source>
        <dbReference type="ARBA" id="ARBA00023306"/>
    </source>
</evidence>
<evidence type="ECO:0000256" key="8">
    <source>
        <dbReference type="ARBA" id="ARBA00045696"/>
    </source>
</evidence>
<dbReference type="GO" id="GO:0031145">
    <property type="term" value="P:anaphase-promoting complex-dependent catabolic process"/>
    <property type="evidence" value="ECO:0007669"/>
    <property type="project" value="TreeGrafter"/>
</dbReference>
<evidence type="ECO:0000256" key="5">
    <source>
        <dbReference type="ARBA" id="ARBA00022786"/>
    </source>
</evidence>
<evidence type="ECO:0000313" key="10">
    <source>
        <dbReference type="EMBL" id="KAJ1366554.1"/>
    </source>
</evidence>
<comment type="caution">
    <text evidence="10">The sequence shown here is derived from an EMBL/GenBank/DDBJ whole genome shotgun (WGS) entry which is preliminary data.</text>
</comment>
<name>A0AAD5QZB8_PARTN</name>
<keyword evidence="4" id="KW-0498">Mitosis</keyword>
<keyword evidence="3" id="KW-0132">Cell division</keyword>
<evidence type="ECO:0000313" key="11">
    <source>
        <dbReference type="Proteomes" id="UP001196413"/>
    </source>
</evidence>
<gene>
    <name evidence="10" type="ORF">KIN20_027238</name>
</gene>
<dbReference type="AlphaFoldDB" id="A0AAD5QZB8"/>
<dbReference type="PANTHER" id="PTHR12830:SF9">
    <property type="entry name" value="ANAPHASE-PROMOTING COMPLEX SUBUNIT 5"/>
    <property type="match status" value="1"/>
</dbReference>
<dbReference type="InterPro" id="IPR037679">
    <property type="entry name" value="Apc5"/>
</dbReference>
<dbReference type="GO" id="GO:0070979">
    <property type="term" value="P:protein K11-linked ubiquitination"/>
    <property type="evidence" value="ECO:0007669"/>
    <property type="project" value="TreeGrafter"/>
</dbReference>